<dbReference type="SUPFAM" id="SSF48431">
    <property type="entry name" value="Lipovitellin-phosvitin complex, superhelical domain"/>
    <property type="match status" value="1"/>
</dbReference>
<reference evidence="5" key="1">
    <citation type="submission" date="2021-01" db="UniProtKB">
        <authorList>
            <consortium name="EnsemblMetazoa"/>
        </authorList>
    </citation>
    <scope>IDENTIFICATION</scope>
</reference>
<evidence type="ECO:0000313" key="5">
    <source>
        <dbReference type="EnsemblMetazoa" id="XP_001606106"/>
    </source>
</evidence>
<feature type="signal peptide" evidence="3">
    <location>
        <begin position="1"/>
        <end position="27"/>
    </location>
</feature>
<evidence type="ECO:0000256" key="1">
    <source>
        <dbReference type="ARBA" id="ARBA00022729"/>
    </source>
</evidence>
<comment type="caution">
    <text evidence="2">Lacks conserved residue(s) required for the propagation of feature annotation.</text>
</comment>
<dbReference type="InterPro" id="IPR001747">
    <property type="entry name" value="Vitellogenin_N"/>
</dbReference>
<dbReference type="RefSeq" id="XP_001606106.2">
    <property type="nucleotide sequence ID" value="XM_001606056.6"/>
</dbReference>
<dbReference type="InterPro" id="IPR015816">
    <property type="entry name" value="Vitellinogen_b-sht_N"/>
</dbReference>
<dbReference type="InterPro" id="IPR050733">
    <property type="entry name" value="Vitellogenin/Apolipophorin"/>
</dbReference>
<dbReference type="EnsemblMetazoa" id="XM_001606056">
    <property type="protein sequence ID" value="XP_001606106"/>
    <property type="gene ID" value="LOC100122499"/>
</dbReference>
<dbReference type="GeneID" id="100122499"/>
<evidence type="ECO:0000256" key="3">
    <source>
        <dbReference type="SAM" id="SignalP"/>
    </source>
</evidence>
<dbReference type="Pfam" id="PF01347">
    <property type="entry name" value="Vitellogenin_N"/>
    <property type="match status" value="1"/>
</dbReference>
<dbReference type="OrthoDB" id="160294at2759"/>
<dbReference type="Gene3D" id="1.25.10.20">
    <property type="entry name" value="Vitellinogen, superhelical"/>
    <property type="match status" value="1"/>
</dbReference>
<dbReference type="PANTHER" id="PTHR23345">
    <property type="entry name" value="VITELLOGENIN-RELATED"/>
    <property type="match status" value="1"/>
</dbReference>
<name>A0A7M7G6M5_NASVI</name>
<accession>A0A7M7G6M5</accession>
<dbReference type="PANTHER" id="PTHR23345:SF33">
    <property type="entry name" value="CROSSVEINLESS D"/>
    <property type="match status" value="1"/>
</dbReference>
<dbReference type="Gene3D" id="2.30.230.10">
    <property type="entry name" value="Lipovitellin, beta-sheet shell regions, chain A"/>
    <property type="match status" value="1"/>
</dbReference>
<organism evidence="5 6">
    <name type="scientific">Nasonia vitripennis</name>
    <name type="common">Parasitic wasp</name>
    <dbReference type="NCBI Taxonomy" id="7425"/>
    <lineage>
        <taxon>Eukaryota</taxon>
        <taxon>Metazoa</taxon>
        <taxon>Ecdysozoa</taxon>
        <taxon>Arthropoda</taxon>
        <taxon>Hexapoda</taxon>
        <taxon>Insecta</taxon>
        <taxon>Pterygota</taxon>
        <taxon>Neoptera</taxon>
        <taxon>Endopterygota</taxon>
        <taxon>Hymenoptera</taxon>
        <taxon>Apocrita</taxon>
        <taxon>Proctotrupomorpha</taxon>
        <taxon>Chalcidoidea</taxon>
        <taxon>Pteromalidae</taxon>
        <taxon>Pteromalinae</taxon>
        <taxon>Nasonia</taxon>
    </lineage>
</organism>
<dbReference type="InterPro" id="IPR011030">
    <property type="entry name" value="Lipovitellin_superhlx_dom"/>
</dbReference>
<keyword evidence="1 3" id="KW-0732">Signal</keyword>
<dbReference type="InterPro" id="IPR015819">
    <property type="entry name" value="Lipid_transp_b-sht_shell"/>
</dbReference>
<evidence type="ECO:0000256" key="2">
    <source>
        <dbReference type="PROSITE-ProRule" id="PRU00557"/>
    </source>
</evidence>
<feature type="domain" description="Vitellogenin" evidence="4">
    <location>
        <begin position="26"/>
        <end position="713"/>
    </location>
</feature>
<evidence type="ECO:0000259" key="4">
    <source>
        <dbReference type="PROSITE" id="PS51211"/>
    </source>
</evidence>
<dbReference type="InParanoid" id="A0A7M7G6M5"/>
<dbReference type="PROSITE" id="PS51211">
    <property type="entry name" value="VITELLOGENIN"/>
    <property type="match status" value="1"/>
</dbReference>
<protein>
    <recommendedName>
        <fullName evidence="4">Vitellogenin domain-containing protein</fullName>
    </recommendedName>
</protein>
<dbReference type="Proteomes" id="UP000002358">
    <property type="component" value="Chromosome 5"/>
</dbReference>
<dbReference type="GO" id="GO:0005319">
    <property type="term" value="F:lipid transporter activity"/>
    <property type="evidence" value="ECO:0007669"/>
    <property type="project" value="InterPro"/>
</dbReference>
<sequence length="1448" mass="165926">MGDRINFFVALAFLVVNNLLFAPTTLAFDRNLRIYEYTAEVRVGIEEPTTYVSKFLINGFLKIQEKSIDEQDRNTYVILLSDLKHDAYYGQETFEARNLQPIIKKLDGLQNPFLAIYKTDGRLEAIETYPNETNEIKNIKKSIASGLQSNWKTTLDLVGKATEDGVILKEKTIHGICDVKNFAKNSLQNMLQSEKSYITLTKTYKPNDCSNFTNDIRGYDAYYKDYTQNIKNQMNTNMRCMYELGLESSKPVLRDLLCVENYVWDMNPEMLNEDSPGPKTTQSTFVQMKQTMIYKNTTVSDTVICFDNKNNTENVDVEKNQENENNAANADGKTNLEKIKELFSMVSDYMKENRLVQHTPDVVNQQLLNRIQSALDELNLENLEKLYNEIENINSPEMEELRSIFIQMIPYVGTKSSSIFLRDVILKKKISEKLSVKILKTLPSFIRQPTKELLLDLEELILINNGLPSSVKKSSILSYAYLISRVYKDSSVPDDVMMEKYLKHFSNALEFSETTDMKLVYLHALGNTRSHEAIKFLVPILLRRNSSTEDPLVTNRLRLAAIHSLSRIIDADDESTIQSLKYILLEDKEPRSLRLAAYDVLFNVLQLDSDELDQLDVGLSLLEDEHIHNYHRSNIQNLELLDALPKEMNNIAARIKYAAVSPTMSRSTIIQLNNKLKQMVVSFLQVFMISPRFGSNSNIRLSNVLENGFAAALKYEVLESAGNKIDVSQGIYWYTNAEMTMLEQAKSKYTDVSFDVWLKSENWISNVYSFTISKDIEKRSSDLLSKFCDYIKAISDEPHFEYQTFTSFSIPTVLGMDAIFEHKIPSLRKIKIDDDTEILDHTIDVTSTITYTSWEDGYIGASVYNVYNELMHSVRRTKLFNVFIPTKVSAIYDAYNNTWNIIYAVIVDEDQNSPKNHRGGSMYTAVSVMINNKKDLIAEDCGGTCGYQLARTSIDLQKLTNKVEQKTFDFFGLTTTSIVYDCDFYENADQRLLRGLFGIDDSMKRNINNCGIIYKISPDMKKTISQIEMKISNNLRILQSPEEPWFFLPGFKFDIKLSLAARRTLDNSASNLGMLNINADTTQGHISSNLKIKFSKKHDERKNLVFCFDMQKNYPNVSDTHLPFEVTLLYTNTDLRATFGYSTDDSCSDSALSIDSNLIGKMSENHLDALAKHAHNSRCAHQKATPLFAHPAGSFPLTWDCIHESIVNTTLRHYTLNFNHKGIPMMLLLVTNSILEKVKNDWPGINIKLVSPISRALVDTMTYEIDYPITQRSLHNFSFFETPTDNVFYSKTFIHKFMNDSIKVTNVFPKMILFDKNKVISNANLTSWKRIYADKVSSSYSIHVKLVDEDKLSVRFDFKSHELIVEPTKTFSTNTEGSLNDLAPALSVYFDKKSLDLSERMFLTSEGGSYEDHVFRLLKVDNYIMIEPNNMQISVYYSVNSVTILREE</sequence>
<keyword evidence="6" id="KW-1185">Reference proteome</keyword>
<evidence type="ECO:0000313" key="6">
    <source>
        <dbReference type="Proteomes" id="UP000002358"/>
    </source>
</evidence>
<feature type="chain" id="PRO_5029579560" description="Vitellogenin domain-containing protein" evidence="3">
    <location>
        <begin position="28"/>
        <end position="1448"/>
    </location>
</feature>
<dbReference type="SUPFAM" id="SSF56968">
    <property type="entry name" value="Lipovitellin-phosvitin complex, beta-sheet shell regions"/>
    <property type="match status" value="1"/>
</dbReference>
<proteinExistence type="predicted"/>
<dbReference type="SMART" id="SM00638">
    <property type="entry name" value="LPD_N"/>
    <property type="match status" value="1"/>
</dbReference>
<dbReference type="KEGG" id="nvi:100122499"/>